<dbReference type="InterPro" id="IPR035914">
    <property type="entry name" value="Sperma_CUB_dom_sf"/>
</dbReference>
<protein>
    <submittedName>
        <fullName evidence="1">Oidioi.mRNA.OKI2018_I69.chr1.g38.t1.cds</fullName>
    </submittedName>
</protein>
<evidence type="ECO:0000313" key="2">
    <source>
        <dbReference type="Proteomes" id="UP001158576"/>
    </source>
</evidence>
<accession>A0ABN7SIM1</accession>
<dbReference type="EMBL" id="OU015566">
    <property type="protein sequence ID" value="CAG5101867.1"/>
    <property type="molecule type" value="Genomic_DNA"/>
</dbReference>
<proteinExistence type="predicted"/>
<dbReference type="Proteomes" id="UP001158576">
    <property type="component" value="Chromosome 1"/>
</dbReference>
<gene>
    <name evidence="1" type="ORF">OKIOD_LOCUS8803</name>
</gene>
<reference evidence="1 2" key="1">
    <citation type="submission" date="2021-04" db="EMBL/GenBank/DDBJ databases">
        <authorList>
            <person name="Bliznina A."/>
        </authorList>
    </citation>
    <scope>NUCLEOTIDE SEQUENCE [LARGE SCALE GENOMIC DNA]</scope>
</reference>
<keyword evidence="2" id="KW-1185">Reference proteome</keyword>
<name>A0ABN7SIM1_OIKDI</name>
<sequence length="128" mass="14729">MRECRRSNNYRFCNEFFKWRSYLYGIDGHGTGSYSPNTEATHRFTSSSDGITFDFTFCEIDTGGDFLIFRKQDGQKYFFTGDLTGTRFSLSSPFVDVHFTTNGVDQSIGFDLEVIDGYEAFFDVTSLR</sequence>
<dbReference type="SUPFAM" id="SSF49854">
    <property type="entry name" value="Spermadhesin, CUB domain"/>
    <property type="match status" value="1"/>
</dbReference>
<organism evidence="1 2">
    <name type="scientific">Oikopleura dioica</name>
    <name type="common">Tunicate</name>
    <dbReference type="NCBI Taxonomy" id="34765"/>
    <lineage>
        <taxon>Eukaryota</taxon>
        <taxon>Metazoa</taxon>
        <taxon>Chordata</taxon>
        <taxon>Tunicata</taxon>
        <taxon>Appendicularia</taxon>
        <taxon>Copelata</taxon>
        <taxon>Oikopleuridae</taxon>
        <taxon>Oikopleura</taxon>
    </lineage>
</organism>
<evidence type="ECO:0000313" key="1">
    <source>
        <dbReference type="EMBL" id="CAG5101867.1"/>
    </source>
</evidence>